<organism evidence="8 9">
    <name type="scientific">Actinomadura rudentiformis</name>
    <dbReference type="NCBI Taxonomy" id="359158"/>
    <lineage>
        <taxon>Bacteria</taxon>
        <taxon>Bacillati</taxon>
        <taxon>Actinomycetota</taxon>
        <taxon>Actinomycetes</taxon>
        <taxon>Streptosporangiales</taxon>
        <taxon>Thermomonosporaceae</taxon>
        <taxon>Actinomadura</taxon>
    </lineage>
</organism>
<keyword evidence="4 5" id="KW-0408">Iron</keyword>
<feature type="region of interest" description="Disordered" evidence="7">
    <location>
        <begin position="50"/>
        <end position="73"/>
    </location>
</feature>
<feature type="binding site" evidence="5">
    <location>
        <position position="513"/>
    </location>
    <ligand>
        <name>Fe cation</name>
        <dbReference type="ChEBI" id="CHEBI:24875"/>
        <note>catalytic</note>
    </ligand>
</feature>
<reference evidence="8 9" key="1">
    <citation type="submission" date="2019-09" db="EMBL/GenBank/DDBJ databases">
        <title>Actinomadura physcomitrii sp. nov., a novel actinomycete isolated from moss [Physcomitrium sphaericum (Ludw) Fuernr].</title>
        <authorList>
            <person name="Zhuang X."/>
            <person name="Liu C."/>
        </authorList>
    </citation>
    <scope>NUCLEOTIDE SEQUENCE [LARGE SCALE GENOMIC DNA]</scope>
    <source>
        <strain evidence="8 9">HMC1</strain>
    </source>
</reference>
<evidence type="ECO:0000256" key="6">
    <source>
        <dbReference type="RuleBase" id="RU364048"/>
    </source>
</evidence>
<keyword evidence="6" id="KW-0223">Dioxygenase</keyword>
<feature type="compositionally biased region" description="Low complexity" evidence="7">
    <location>
        <begin position="367"/>
        <end position="385"/>
    </location>
</feature>
<accession>A0A6H9YIR2</accession>
<feature type="binding site" evidence="5">
    <location>
        <position position="264"/>
    </location>
    <ligand>
        <name>Fe cation</name>
        <dbReference type="ChEBI" id="CHEBI:24875"/>
        <note>catalytic</note>
    </ligand>
</feature>
<keyword evidence="3 6" id="KW-0560">Oxidoreductase</keyword>
<feature type="binding site" evidence="5">
    <location>
        <position position="216"/>
    </location>
    <ligand>
        <name>Fe cation</name>
        <dbReference type="ChEBI" id="CHEBI:24875"/>
        <note>catalytic</note>
    </ligand>
</feature>
<dbReference type="GO" id="GO:0010436">
    <property type="term" value="F:carotenoid dioxygenase activity"/>
    <property type="evidence" value="ECO:0007669"/>
    <property type="project" value="TreeGrafter"/>
</dbReference>
<dbReference type="AlphaFoldDB" id="A0A6H9YIR2"/>
<dbReference type="GO" id="GO:0046872">
    <property type="term" value="F:metal ion binding"/>
    <property type="evidence" value="ECO:0007669"/>
    <property type="project" value="UniProtKB-KW"/>
</dbReference>
<evidence type="ECO:0000256" key="2">
    <source>
        <dbReference type="ARBA" id="ARBA00022723"/>
    </source>
</evidence>
<evidence type="ECO:0000256" key="3">
    <source>
        <dbReference type="ARBA" id="ARBA00023002"/>
    </source>
</evidence>
<comment type="cofactor">
    <cofactor evidence="5 6">
        <name>Fe(2+)</name>
        <dbReference type="ChEBI" id="CHEBI:29033"/>
    </cofactor>
    <text evidence="5 6">Binds 1 Fe(2+) ion per subunit.</text>
</comment>
<evidence type="ECO:0000256" key="5">
    <source>
        <dbReference type="PIRSR" id="PIRSR604294-1"/>
    </source>
</evidence>
<feature type="region of interest" description="Disordered" evidence="7">
    <location>
        <begin position="367"/>
        <end position="386"/>
    </location>
</feature>
<evidence type="ECO:0000313" key="8">
    <source>
        <dbReference type="EMBL" id="KAB2345965.1"/>
    </source>
</evidence>
<dbReference type="PANTHER" id="PTHR10543">
    <property type="entry name" value="BETA-CAROTENE DIOXYGENASE"/>
    <property type="match status" value="1"/>
</dbReference>
<dbReference type="OrthoDB" id="6636843at2"/>
<evidence type="ECO:0000256" key="4">
    <source>
        <dbReference type="ARBA" id="ARBA00023004"/>
    </source>
</evidence>
<keyword evidence="9" id="KW-1185">Reference proteome</keyword>
<feature type="binding site" evidence="5">
    <location>
        <position position="331"/>
    </location>
    <ligand>
        <name>Fe cation</name>
        <dbReference type="ChEBI" id="CHEBI:24875"/>
        <note>catalytic</note>
    </ligand>
</feature>
<comment type="similarity">
    <text evidence="1 6">Belongs to the carotenoid oxygenase family.</text>
</comment>
<name>A0A6H9YIR2_9ACTN</name>
<protein>
    <recommendedName>
        <fullName evidence="6">Dioxygenase</fullName>
        <ecNumber evidence="6">1.13.11.-</ecNumber>
    </recommendedName>
</protein>
<dbReference type="GO" id="GO:0016121">
    <property type="term" value="P:carotene catabolic process"/>
    <property type="evidence" value="ECO:0007669"/>
    <property type="project" value="TreeGrafter"/>
</dbReference>
<dbReference type="InterPro" id="IPR004294">
    <property type="entry name" value="Carotenoid_Oase"/>
</dbReference>
<evidence type="ECO:0000256" key="7">
    <source>
        <dbReference type="SAM" id="MobiDB-lite"/>
    </source>
</evidence>
<dbReference type="EMBL" id="WBMT01000012">
    <property type="protein sequence ID" value="KAB2345965.1"/>
    <property type="molecule type" value="Genomic_DNA"/>
</dbReference>
<dbReference type="Proteomes" id="UP000468735">
    <property type="component" value="Unassembled WGS sequence"/>
</dbReference>
<comment type="caution">
    <text evidence="8">The sequence shown here is derived from an EMBL/GenBank/DDBJ whole genome shotgun (WGS) entry which is preliminary data.</text>
</comment>
<dbReference type="Pfam" id="PF03055">
    <property type="entry name" value="RPE65"/>
    <property type="match status" value="1"/>
</dbReference>
<gene>
    <name evidence="8" type="ORF">F8566_24915</name>
</gene>
<evidence type="ECO:0000256" key="1">
    <source>
        <dbReference type="ARBA" id="ARBA00006787"/>
    </source>
</evidence>
<sequence length="520" mass="57091">MGGRPRPHLQLIEPSADRGSGWSRLRLVDLPALTCRFRDIYVRHVEAGRSGSAAVSEQTEQRTEQQTGASPAWLTGHLTPVPDEIDAVGLEVTGTLPDELTGRYFRNGPNPLPGQDSGHWFTGHGMVHGVRLRDGRAEWYRNRWVRTRSFTDGAPFVADDLTIDRTAVLANTHVIPHAGKILALVEVGFPYELTPELETVGPCDFDGRLTSAMTAHPKQDPVTGELLFFGYGFMPPYLTYHRLSADGRLVESREIEVPGPTMMHDFAITENHVIWLDLPLVFDLELVNGGMPYRWDDAYGARIGVMPRDQHTGTQAGTVRWFDVDPCYVFHVGNAHEDAQGRVVLDAARYRPEEFTAFWPTIGGPGQETAAAAGPAQAAASTGNARVHRWTLDPASGKVSEETLDDRGVEFPTHDDARTGRPHRFLYTAADDAIVKYDLRDGSSEALELGPELTPGEAVFVPAQGARAEDEGWLLSIVSDLAATRSELLVLDASDLSRTASVRLPRRVPAGFHGSWIPDA</sequence>
<dbReference type="EC" id="1.13.11.-" evidence="6"/>
<proteinExistence type="inferred from homology"/>
<evidence type="ECO:0000313" key="9">
    <source>
        <dbReference type="Proteomes" id="UP000468735"/>
    </source>
</evidence>
<dbReference type="PANTHER" id="PTHR10543:SF89">
    <property type="entry name" value="CAROTENOID 9,10(9',10')-CLEAVAGE DIOXYGENASE 1"/>
    <property type="match status" value="1"/>
</dbReference>
<keyword evidence="2 5" id="KW-0479">Metal-binding</keyword>